<dbReference type="PANTHER" id="PTHR30007:SF1">
    <property type="entry name" value="BLR1914 PROTEIN"/>
    <property type="match status" value="1"/>
</dbReference>
<gene>
    <name evidence="2" type="ORF">ACFFTU_24705</name>
</gene>
<dbReference type="InterPro" id="IPR002559">
    <property type="entry name" value="Transposase_11"/>
</dbReference>
<evidence type="ECO:0000259" key="1">
    <source>
        <dbReference type="Pfam" id="PF01609"/>
    </source>
</evidence>
<dbReference type="RefSeq" id="WP_380837478.1">
    <property type="nucleotide sequence ID" value="NZ_BAAAXE010000002.1"/>
</dbReference>
<name>A0ABV5PIY1_STRCM</name>
<comment type="caution">
    <text evidence="2">The sequence shown here is derived from an EMBL/GenBank/DDBJ whole genome shotgun (WGS) entry which is preliminary data.</text>
</comment>
<proteinExistence type="predicted"/>
<accession>A0ABV5PIY1</accession>
<dbReference type="EMBL" id="JBHMCR010000016">
    <property type="protein sequence ID" value="MFB9523147.1"/>
    <property type="molecule type" value="Genomic_DNA"/>
</dbReference>
<reference evidence="2 3" key="1">
    <citation type="submission" date="2024-09" db="EMBL/GenBank/DDBJ databases">
        <authorList>
            <person name="Sun Q."/>
            <person name="Mori K."/>
        </authorList>
    </citation>
    <scope>NUCLEOTIDE SEQUENCE [LARGE SCALE GENOMIC DNA]</scope>
    <source>
        <strain evidence="2 3">JCM 4362</strain>
    </source>
</reference>
<keyword evidence="3" id="KW-1185">Reference proteome</keyword>
<feature type="domain" description="Transposase IS4-like" evidence="1">
    <location>
        <begin position="10"/>
        <end position="127"/>
    </location>
</feature>
<dbReference type="PANTHER" id="PTHR30007">
    <property type="entry name" value="PHP DOMAIN PROTEIN"/>
    <property type="match status" value="1"/>
</dbReference>
<dbReference type="Pfam" id="PF01609">
    <property type="entry name" value="DDE_Tnp_1"/>
    <property type="match status" value="1"/>
</dbReference>
<evidence type="ECO:0000313" key="3">
    <source>
        <dbReference type="Proteomes" id="UP001589718"/>
    </source>
</evidence>
<organism evidence="2 3">
    <name type="scientific">Streptomyces cremeus</name>
    <dbReference type="NCBI Taxonomy" id="66881"/>
    <lineage>
        <taxon>Bacteria</taxon>
        <taxon>Bacillati</taxon>
        <taxon>Actinomycetota</taxon>
        <taxon>Actinomycetes</taxon>
        <taxon>Kitasatosporales</taxon>
        <taxon>Streptomycetaceae</taxon>
        <taxon>Streptomyces</taxon>
    </lineage>
</organism>
<evidence type="ECO:0000313" key="2">
    <source>
        <dbReference type="EMBL" id="MFB9523147.1"/>
    </source>
</evidence>
<dbReference type="Proteomes" id="UP001589718">
    <property type="component" value="Unassembled WGS sequence"/>
</dbReference>
<sequence length="154" mass="17559">MSIPMTMPLAFPASDNVNDSTVFDTVMDELRVPRTGAGRPRRRPDADIADKAYSSRAIRQVLRRRGIQAVTPERTDQKANRLRRGKAGGRQPAFDRELYQARNVVERCFNRLKQFRAIATRFDELATRCKAGVHLAALILWLREPTQDPLSDRP</sequence>
<protein>
    <submittedName>
        <fullName evidence="2">Transposase</fullName>
    </submittedName>
</protein>